<reference evidence="2 3" key="1">
    <citation type="submission" date="2023-04" db="EMBL/GenBank/DDBJ databases">
        <title>Fusibacter bizertensis strain WBS, isolated from littoral bottom sediments of the Arctic seas - biochemical and genomic analysis.</title>
        <authorList>
            <person name="Brioukhanov A.L."/>
        </authorList>
    </citation>
    <scope>NUCLEOTIDE SEQUENCE [LARGE SCALE GENOMIC DNA]</scope>
    <source>
        <strain evidence="2 3">WBS</strain>
    </source>
</reference>
<dbReference type="PANTHER" id="PTHR40067">
    <property type="entry name" value="UPF0297 PROTEIN YRZL"/>
    <property type="match status" value="1"/>
</dbReference>
<evidence type="ECO:0000313" key="2">
    <source>
        <dbReference type="EMBL" id="MDH8677098.1"/>
    </source>
</evidence>
<comment type="caution">
    <text evidence="2">The sequence shown here is derived from an EMBL/GenBank/DDBJ whole genome shotgun (WGS) entry which is preliminary data.</text>
</comment>
<dbReference type="NCBIfam" id="NF003997">
    <property type="entry name" value="PRK05473.1"/>
    <property type="match status" value="1"/>
</dbReference>
<comment type="similarity">
    <text evidence="1">Belongs to the UPF0297 family.</text>
</comment>
<sequence length="84" mass="9844">MKNTMKFSVEDYLENGDHKDILLYVYNALEEKGYNPVNQLIGYLISGDPTYITTHNEARTMIKKIERDDILEVLINDYIESNKK</sequence>
<organism evidence="2 3">
    <name type="scientific">Fusibacter bizertensis</name>
    <dbReference type="NCBI Taxonomy" id="1488331"/>
    <lineage>
        <taxon>Bacteria</taxon>
        <taxon>Bacillati</taxon>
        <taxon>Bacillota</taxon>
        <taxon>Clostridia</taxon>
        <taxon>Eubacteriales</taxon>
        <taxon>Eubacteriales Family XII. Incertae Sedis</taxon>
        <taxon>Fusibacter</taxon>
    </lineage>
</organism>
<gene>
    <name evidence="2" type="ORF">QE109_03000</name>
</gene>
<protein>
    <submittedName>
        <fullName evidence="2">IreB family regulatory phosphoprotein</fullName>
    </submittedName>
</protein>
<dbReference type="RefSeq" id="WP_281092894.1">
    <property type="nucleotide sequence ID" value="NZ_JARYZI010000001.1"/>
</dbReference>
<dbReference type="PANTHER" id="PTHR40067:SF1">
    <property type="entry name" value="UPF0297 PROTEIN YRZL"/>
    <property type="match status" value="1"/>
</dbReference>
<proteinExistence type="inferred from homology"/>
<accession>A0ABT6N9K8</accession>
<dbReference type="Pfam" id="PF06135">
    <property type="entry name" value="IreB"/>
    <property type="match status" value="1"/>
</dbReference>
<keyword evidence="3" id="KW-1185">Reference proteome</keyword>
<dbReference type="InterPro" id="IPR009309">
    <property type="entry name" value="IreB"/>
</dbReference>
<name>A0ABT6N9K8_9FIRM</name>
<dbReference type="Proteomes" id="UP001158045">
    <property type="component" value="Unassembled WGS sequence"/>
</dbReference>
<dbReference type="EMBL" id="JARYZI010000001">
    <property type="protein sequence ID" value="MDH8677098.1"/>
    <property type="molecule type" value="Genomic_DNA"/>
</dbReference>
<dbReference type="PIRSF" id="PIRSF037258">
    <property type="entry name" value="DUF965_bac"/>
    <property type="match status" value="1"/>
</dbReference>
<evidence type="ECO:0000313" key="3">
    <source>
        <dbReference type="Proteomes" id="UP001158045"/>
    </source>
</evidence>
<evidence type="ECO:0000256" key="1">
    <source>
        <dbReference type="ARBA" id="ARBA00010888"/>
    </source>
</evidence>